<dbReference type="RefSeq" id="WP_162349369.1">
    <property type="nucleotide sequence ID" value="NZ_QOVG01000004.1"/>
</dbReference>
<protein>
    <submittedName>
        <fullName evidence="1">Uncharacterized protein</fullName>
    </submittedName>
</protein>
<gene>
    <name evidence="1" type="ORF">DT603_08140</name>
</gene>
<evidence type="ECO:0000313" key="1">
    <source>
        <dbReference type="EMBL" id="NDK38806.1"/>
    </source>
</evidence>
<dbReference type="EMBL" id="QOVG01000004">
    <property type="protein sequence ID" value="NDK38806.1"/>
    <property type="molecule type" value="Genomic_DNA"/>
</dbReference>
<keyword evidence="2" id="KW-1185">Reference proteome</keyword>
<proteinExistence type="predicted"/>
<accession>A0ABX0AEY7</accession>
<reference evidence="1 2" key="1">
    <citation type="submission" date="2018-07" db="EMBL/GenBank/DDBJ databases">
        <title>Whole genome Sequencing of Pseudoxanthomonas gei KCTC 32298 (T).</title>
        <authorList>
            <person name="Kumar S."/>
            <person name="Bansal K."/>
            <person name="Kaur A."/>
            <person name="Patil P."/>
            <person name="Sharma S."/>
            <person name="Patil P.B."/>
        </authorList>
    </citation>
    <scope>NUCLEOTIDE SEQUENCE [LARGE SCALE GENOMIC DNA]</scope>
    <source>
        <strain evidence="1 2">KCTC 32298</strain>
    </source>
</reference>
<comment type="caution">
    <text evidence="1">The sequence shown here is derived from an EMBL/GenBank/DDBJ whole genome shotgun (WGS) entry which is preliminary data.</text>
</comment>
<organism evidence="1 2">
    <name type="scientific">Pseudoxanthomonas gei</name>
    <dbReference type="NCBI Taxonomy" id="1383030"/>
    <lineage>
        <taxon>Bacteria</taxon>
        <taxon>Pseudomonadati</taxon>
        <taxon>Pseudomonadota</taxon>
        <taxon>Gammaproteobacteria</taxon>
        <taxon>Lysobacterales</taxon>
        <taxon>Lysobacteraceae</taxon>
        <taxon>Pseudoxanthomonas</taxon>
    </lineage>
</organism>
<name>A0ABX0AEY7_9GAMM</name>
<evidence type="ECO:0000313" key="2">
    <source>
        <dbReference type="Proteomes" id="UP001429354"/>
    </source>
</evidence>
<dbReference type="Proteomes" id="UP001429354">
    <property type="component" value="Unassembled WGS sequence"/>
</dbReference>
<sequence>MSKPLACRTTIKPATPVATDPAALERRKTISRLRRAKQGLEAFLFRLDALHADKSGAYRMAYPGTPLLSDEADGKLKSIARTKREAETGCELCAAWISETADLRERIEVLRNTKLPEKDPDYNGPCVMPIHAHRAGKARPRSCFPSLDPAEVVAAHQAQRLERKARGTAFLQEFLADIEEAAEAKAAANVPH</sequence>